<keyword evidence="4" id="KW-0012">Acyltransferase</keyword>
<gene>
    <name evidence="4" type="ORF">I5L79_20755</name>
</gene>
<reference evidence="4 5" key="1">
    <citation type="submission" date="2020-11" db="EMBL/GenBank/DDBJ databases">
        <title>Hymenobacter sp.</title>
        <authorList>
            <person name="Kim M.K."/>
        </authorList>
    </citation>
    <scope>NUCLEOTIDE SEQUENCE [LARGE SCALE GENOMIC DNA]</scope>
    <source>
        <strain evidence="4 5">BT594</strain>
    </source>
</reference>
<keyword evidence="4" id="KW-0808">Transferase</keyword>
<feature type="transmembrane region" description="Helical" evidence="2">
    <location>
        <begin position="255"/>
        <end position="275"/>
    </location>
</feature>
<dbReference type="EMBL" id="JADWYK010000018">
    <property type="protein sequence ID" value="MBG8555986.1"/>
    <property type="molecule type" value="Genomic_DNA"/>
</dbReference>
<dbReference type="GO" id="GO:0016746">
    <property type="term" value="F:acyltransferase activity"/>
    <property type="evidence" value="ECO:0007669"/>
    <property type="project" value="UniProtKB-KW"/>
</dbReference>
<feature type="transmembrane region" description="Helical" evidence="2">
    <location>
        <begin position="45"/>
        <end position="71"/>
    </location>
</feature>
<evidence type="ECO:0000256" key="1">
    <source>
        <dbReference type="SAM" id="MobiDB-lite"/>
    </source>
</evidence>
<keyword evidence="2" id="KW-0812">Transmembrane</keyword>
<sequence>MELNQQLPGLVQAASMVVPCFYMIAGFLAYQGWHHAREPRRYVAAYLRWVGLIYMFFCLLHFGTVVVPQLVASNFSLQPLKVLFERYLVRGPYLVLWFIPPLLFGIFVSYVLDSRQQLRKGVWLALAGFVLAQVLNGSLRVVVEAWFPAVIPLFQLKHMYLLGYATANYLGVGFPFILGGVLVAKYEDVFLQIRARKFVILTGLCVGTEFMLLGWFVQGPLQYQLAVSMLPISVFLFYGVLHIQSAGIRKYHKLINTYSMVVYFTHMFLISLNAWLLGWSTGHLSPLQAAVCAGLTFLQTVLLTALFILFTQKKRQPAGSEEAGRTQVPQDKLMPGALPARKG</sequence>
<feature type="transmembrane region" description="Helical" evidence="2">
    <location>
        <begin position="287"/>
        <end position="310"/>
    </location>
</feature>
<comment type="caution">
    <text evidence="4">The sequence shown here is derived from an EMBL/GenBank/DDBJ whole genome shotgun (WGS) entry which is preliminary data.</text>
</comment>
<feature type="transmembrane region" description="Helical" evidence="2">
    <location>
        <begin position="198"/>
        <end position="217"/>
    </location>
</feature>
<evidence type="ECO:0000256" key="2">
    <source>
        <dbReference type="SAM" id="Phobius"/>
    </source>
</evidence>
<proteinExistence type="predicted"/>
<feature type="region of interest" description="Disordered" evidence="1">
    <location>
        <begin position="317"/>
        <end position="343"/>
    </location>
</feature>
<feature type="domain" description="Acyltransferase 3" evidence="3">
    <location>
        <begin position="12"/>
        <end position="303"/>
    </location>
</feature>
<feature type="transmembrane region" description="Helical" evidence="2">
    <location>
        <begin position="124"/>
        <end position="147"/>
    </location>
</feature>
<organism evidence="4 5">
    <name type="scientific">Hymenobacter guriensis</name>
    <dbReference type="NCBI Taxonomy" id="2793065"/>
    <lineage>
        <taxon>Bacteria</taxon>
        <taxon>Pseudomonadati</taxon>
        <taxon>Bacteroidota</taxon>
        <taxon>Cytophagia</taxon>
        <taxon>Cytophagales</taxon>
        <taxon>Hymenobacteraceae</taxon>
        <taxon>Hymenobacter</taxon>
    </lineage>
</organism>
<keyword evidence="5" id="KW-1185">Reference proteome</keyword>
<keyword evidence="2" id="KW-1133">Transmembrane helix</keyword>
<feature type="transmembrane region" description="Helical" evidence="2">
    <location>
        <begin position="12"/>
        <end position="33"/>
    </location>
</feature>
<keyword evidence="2" id="KW-0472">Membrane</keyword>
<name>A0ABS0L779_9BACT</name>
<dbReference type="Proteomes" id="UP000601099">
    <property type="component" value="Unassembled WGS sequence"/>
</dbReference>
<dbReference type="InterPro" id="IPR002656">
    <property type="entry name" value="Acyl_transf_3_dom"/>
</dbReference>
<feature type="transmembrane region" description="Helical" evidence="2">
    <location>
        <begin position="167"/>
        <end position="186"/>
    </location>
</feature>
<evidence type="ECO:0000313" key="5">
    <source>
        <dbReference type="Proteomes" id="UP000601099"/>
    </source>
</evidence>
<feature type="transmembrane region" description="Helical" evidence="2">
    <location>
        <begin position="91"/>
        <end position="112"/>
    </location>
</feature>
<accession>A0ABS0L779</accession>
<evidence type="ECO:0000313" key="4">
    <source>
        <dbReference type="EMBL" id="MBG8555986.1"/>
    </source>
</evidence>
<dbReference type="Pfam" id="PF01757">
    <property type="entry name" value="Acyl_transf_3"/>
    <property type="match status" value="1"/>
</dbReference>
<protein>
    <submittedName>
        <fullName evidence="4">Acyltransferase</fullName>
    </submittedName>
</protein>
<feature type="transmembrane region" description="Helical" evidence="2">
    <location>
        <begin position="223"/>
        <end position="243"/>
    </location>
</feature>
<evidence type="ECO:0000259" key="3">
    <source>
        <dbReference type="Pfam" id="PF01757"/>
    </source>
</evidence>